<feature type="compositionally biased region" description="Basic and acidic residues" evidence="10">
    <location>
        <begin position="1467"/>
        <end position="1481"/>
    </location>
</feature>
<feature type="compositionally biased region" description="Basic residues" evidence="10">
    <location>
        <begin position="1356"/>
        <end position="1365"/>
    </location>
</feature>
<feature type="compositionally biased region" description="Acidic residues" evidence="10">
    <location>
        <begin position="1496"/>
        <end position="1512"/>
    </location>
</feature>
<keyword evidence="6" id="KW-0498">Mitosis</keyword>
<accession>D8LM34</accession>
<dbReference type="OrthoDB" id="436262at2759"/>
<dbReference type="GO" id="GO:0005634">
    <property type="term" value="C:nucleus"/>
    <property type="evidence" value="ECO:0007669"/>
    <property type="project" value="UniProtKB-SubCell"/>
</dbReference>
<feature type="region of interest" description="Disordered" evidence="10">
    <location>
        <begin position="174"/>
        <end position="203"/>
    </location>
</feature>
<evidence type="ECO:0000259" key="12">
    <source>
        <dbReference type="Pfam" id="PF12922"/>
    </source>
</evidence>
<feature type="compositionally biased region" description="Acidic residues" evidence="10">
    <location>
        <begin position="625"/>
        <end position="639"/>
    </location>
</feature>
<evidence type="ECO:0000256" key="4">
    <source>
        <dbReference type="ARBA" id="ARBA00022454"/>
    </source>
</evidence>
<dbReference type="InterPro" id="IPR026971">
    <property type="entry name" value="CND1/NCAPD3"/>
</dbReference>
<dbReference type="EMBL" id="FN649742">
    <property type="protein sequence ID" value="CBN77248.1"/>
    <property type="molecule type" value="Genomic_DNA"/>
</dbReference>
<dbReference type="OMA" id="TEMVIRH"/>
<dbReference type="GO" id="GO:0000796">
    <property type="term" value="C:condensin complex"/>
    <property type="evidence" value="ECO:0007669"/>
    <property type="project" value="TreeGrafter"/>
</dbReference>
<dbReference type="InterPro" id="IPR024324">
    <property type="entry name" value="Condensin_cplx_su1_N"/>
</dbReference>
<dbReference type="Gene3D" id="1.25.10.10">
    <property type="entry name" value="Leucine-rich Repeat Variant"/>
    <property type="match status" value="1"/>
</dbReference>
<dbReference type="GO" id="GO:0042393">
    <property type="term" value="F:histone binding"/>
    <property type="evidence" value="ECO:0007669"/>
    <property type="project" value="TreeGrafter"/>
</dbReference>
<evidence type="ECO:0000256" key="9">
    <source>
        <dbReference type="ARBA" id="ARBA00023306"/>
    </source>
</evidence>
<dbReference type="Pfam" id="PF12717">
    <property type="entry name" value="Cnd1"/>
    <property type="match status" value="1"/>
</dbReference>
<gene>
    <name evidence="13" type="ORF">Esi_0038_0158</name>
</gene>
<dbReference type="GO" id="GO:0051301">
    <property type="term" value="P:cell division"/>
    <property type="evidence" value="ECO:0007669"/>
    <property type="project" value="UniProtKB-KW"/>
</dbReference>
<dbReference type="eggNOG" id="KOG0414">
    <property type="taxonomic scope" value="Eukaryota"/>
</dbReference>
<comment type="similarity">
    <text evidence="3">Belongs to the CND1 (condensin subunit 1) family.</text>
</comment>
<proteinExistence type="inferred from homology"/>
<evidence type="ECO:0000313" key="14">
    <source>
        <dbReference type="Proteomes" id="UP000002630"/>
    </source>
</evidence>
<evidence type="ECO:0000256" key="5">
    <source>
        <dbReference type="ARBA" id="ARBA00022618"/>
    </source>
</evidence>
<evidence type="ECO:0000256" key="7">
    <source>
        <dbReference type="ARBA" id="ARBA00023067"/>
    </source>
</evidence>
<comment type="subcellular location">
    <subcellularLocation>
        <location evidence="2">Chromosome</location>
    </subcellularLocation>
    <subcellularLocation>
        <location evidence="1">Nucleus</location>
    </subcellularLocation>
</comment>
<keyword evidence="5" id="KW-0132">Cell division</keyword>
<dbReference type="Pfam" id="PF12922">
    <property type="entry name" value="Cnd1_N"/>
    <property type="match status" value="1"/>
</dbReference>
<evidence type="ECO:0000256" key="6">
    <source>
        <dbReference type="ARBA" id="ARBA00022776"/>
    </source>
</evidence>
<organism evidence="13 14">
    <name type="scientific">Ectocarpus siliculosus</name>
    <name type="common">Brown alga</name>
    <name type="synonym">Conferva siliculosa</name>
    <dbReference type="NCBI Taxonomy" id="2880"/>
    <lineage>
        <taxon>Eukaryota</taxon>
        <taxon>Sar</taxon>
        <taxon>Stramenopiles</taxon>
        <taxon>Ochrophyta</taxon>
        <taxon>PX clade</taxon>
        <taxon>Phaeophyceae</taxon>
        <taxon>Ectocarpales</taxon>
        <taxon>Ectocarpaceae</taxon>
        <taxon>Ectocarpus</taxon>
    </lineage>
</organism>
<keyword evidence="8" id="KW-0539">Nucleus</keyword>
<feature type="compositionally biased region" description="Basic and acidic residues" evidence="10">
    <location>
        <begin position="1524"/>
        <end position="1539"/>
    </location>
</feature>
<feature type="domain" description="Condensin complex subunit 1 C-terminal" evidence="11">
    <location>
        <begin position="1117"/>
        <end position="1276"/>
    </location>
</feature>
<protein>
    <submittedName>
        <fullName evidence="13">Uncharacterized protein</fullName>
    </submittedName>
</protein>
<dbReference type="GO" id="GO:0000779">
    <property type="term" value="C:condensed chromosome, centromeric region"/>
    <property type="evidence" value="ECO:0007669"/>
    <property type="project" value="TreeGrafter"/>
</dbReference>
<feature type="region of interest" description="Disordered" evidence="10">
    <location>
        <begin position="1001"/>
        <end position="1023"/>
    </location>
</feature>
<dbReference type="PANTHER" id="PTHR14222">
    <property type="entry name" value="CONDENSIN"/>
    <property type="match status" value="1"/>
</dbReference>
<dbReference type="GO" id="GO:0007076">
    <property type="term" value="P:mitotic chromosome condensation"/>
    <property type="evidence" value="ECO:0007669"/>
    <property type="project" value="InterPro"/>
</dbReference>
<evidence type="ECO:0000313" key="13">
    <source>
        <dbReference type="EMBL" id="CBN77248.1"/>
    </source>
</evidence>
<keyword evidence="4" id="KW-0158">Chromosome</keyword>
<dbReference type="SUPFAM" id="SSF48371">
    <property type="entry name" value="ARM repeat"/>
    <property type="match status" value="1"/>
</dbReference>
<feature type="region of interest" description="Disordered" evidence="10">
    <location>
        <begin position="1343"/>
        <end position="1560"/>
    </location>
</feature>
<dbReference type="InParanoid" id="D8LM34"/>
<feature type="compositionally biased region" description="Gly residues" evidence="10">
    <location>
        <begin position="1374"/>
        <end position="1383"/>
    </location>
</feature>
<evidence type="ECO:0000256" key="10">
    <source>
        <dbReference type="SAM" id="MobiDB-lite"/>
    </source>
</evidence>
<dbReference type="PANTHER" id="PTHR14222:SF2">
    <property type="entry name" value="CONDENSIN COMPLEX SUBUNIT 1"/>
    <property type="match status" value="1"/>
</dbReference>
<dbReference type="EMBL" id="FN648575">
    <property type="protein sequence ID" value="CBN77248.1"/>
    <property type="molecule type" value="Genomic_DNA"/>
</dbReference>
<keyword evidence="14" id="KW-1185">Reference proteome</keyword>
<dbReference type="InterPro" id="IPR011989">
    <property type="entry name" value="ARM-like"/>
</dbReference>
<evidence type="ECO:0000256" key="1">
    <source>
        <dbReference type="ARBA" id="ARBA00004123"/>
    </source>
</evidence>
<dbReference type="PIRSF" id="PIRSF017127">
    <property type="entry name" value="Condensin_D2"/>
    <property type="match status" value="1"/>
</dbReference>
<name>D8LM34_ECTSI</name>
<dbReference type="STRING" id="2880.D8LM34"/>
<feature type="region of interest" description="Disordered" evidence="10">
    <location>
        <begin position="541"/>
        <end position="641"/>
    </location>
</feature>
<feature type="compositionally biased region" description="Low complexity" evidence="10">
    <location>
        <begin position="129"/>
        <end position="138"/>
    </location>
</feature>
<evidence type="ECO:0000256" key="2">
    <source>
        <dbReference type="ARBA" id="ARBA00004286"/>
    </source>
</evidence>
<evidence type="ECO:0000256" key="8">
    <source>
        <dbReference type="ARBA" id="ARBA00023242"/>
    </source>
</evidence>
<dbReference type="InterPro" id="IPR007673">
    <property type="entry name" value="Condensin_cplx_su1"/>
</dbReference>
<feature type="region of interest" description="Disordered" evidence="10">
    <location>
        <begin position="401"/>
        <end position="442"/>
    </location>
</feature>
<sequence length="1560" mass="169370">MEDFQMPEDLGNLSSLQVEKAGRFCASPDLPSLADETPDRLNDLLDSLRARLTEGDADALSEQENFDDLFSLVRDFKHLRSEIKGRVLSVLHDTVERTVSALEKRGRRGNGRNGGRGWGSIEGDGGEGSRQQQQQQQQHGQAELPLRNAFKMSVYLLYSAAFPSEECYSSAKQTAGLTKQPAKGKGSRGGGGGGSRKSSPDSGAFKWENARQAVLESMRLALTVDSSRLWRQGIPDRSFMSLFLRLSCKMLELPETSRGGSRQAELASQLIAKPFHLAQGMETEVTAAVFLLVRECKHLAEFVARLCWRLVERHGDSRLGAELAREVGRMEMPDINSKNTAAAAPVINVSEFLHKLVEVLPGTVHAHASVLLPHLSSRPYQIRQAVVLSLAEVVTAAHEDKAASEGGADGGAAAEGAAAAGGGGNGGEDESQVQADPRRVRMKDRNRDALLDQLVERALDVSPYVRVAVLRSWGRIAERGALPRKRFLIAARLGRDRLRDQSSLVRKEAVKLLSTLLEYNPYNSTLDLKINQARWKQAETELRAMSPAQSEGAEGAEGEGDKQPEADQAGSDGDGESDARSDEEGDNDLEEEEEEGKVGLENEDEAGGEGEEEEEGAKEQKEAEDGVDGNDGGEQDGGEELTKEQVEVAMKAAQCHHLRAGVLFIEEFQSAGSTLEGLLGSTTVTDVVETLRYFVTACHFQLPGALEAIKKSLTLVWRTEPAIETAIKNAFVQVFVQPESNDGEDDSPPPAGGANAAQFVAKNLVNLVNESKAGELASLEEVVASLVKDSLAALKENRTAVLDPEIFEQLWCAVGRKDQPPKARAGALHAIAMGSSANPTLVNDLSRLEVIRETALGRATMESRDWRTVRCACIALLRCDPGVVLKSKEVDLILPRLIYFLQGKWCVAVTGETSDEERAAADAEMKSWFAAAEQAIAVLFHLNRAPEALGAAVVRRIAADTLSSDSASPHALARLCFVLGHLALKLLVYSEDLAGNLERARAKVKPPTKEKGGGGDSSDDDDATAQELGLNAEASAEDEQRLTELVEKEIVGRNLLGAFGPLLVRLVADEGGCFGHPLVRESSVLALSKFMCISEAFCERNLSLLFTTLERSNDTAVRANIIVALGDLAFRFPNALEPWNPHIYNRLKDDSPGVRANAIMVLTHLILNDMVKVKGQVSALAVCMVDEEPRIQDAAKVFFNKYSERGTNPVYNVLPDIVGRLSLDETLDPHEYQEIMDFLMQYVKKDKLTELLAEKLCARLAASETDRQARAVSYCLGQLKVTEKAVSRLAELVPTYKEKLQDDEVFNNFKTVVLRTKSFATLEMKEAVAEWEAQLRKYHEGGAEDEDAAARAARAAGRKRSRGGKRSSVASSSSGGGGGGSRTGGRRKEAASDSEGPIEGTETESNTKATTQAGSTRRKGKKKAAPVLSSDLESDDEEVFEGDDGNTSAEEGDDDHEEEEEENEVDEQSRAKKASVRDRGKAKGTRGRGVAAVKEEQEEEEEEATWGSEEEVFEKKPPKRGVSKKGDKSRASKENRAEGGKASGRGSRRSRNASPLTSKN</sequence>
<dbReference type="InterPro" id="IPR016024">
    <property type="entry name" value="ARM-type_fold"/>
</dbReference>
<feature type="compositionally biased region" description="Acidic residues" evidence="10">
    <location>
        <begin position="583"/>
        <end position="616"/>
    </location>
</feature>
<evidence type="ECO:0000256" key="3">
    <source>
        <dbReference type="ARBA" id="ARBA00009606"/>
    </source>
</evidence>
<feature type="region of interest" description="Disordered" evidence="10">
    <location>
        <begin position="102"/>
        <end position="144"/>
    </location>
</feature>
<feature type="compositionally biased region" description="Polar residues" evidence="10">
    <location>
        <begin position="1403"/>
        <end position="1415"/>
    </location>
</feature>
<dbReference type="InterPro" id="IPR032682">
    <property type="entry name" value="Cnd1_C"/>
</dbReference>
<dbReference type="GO" id="GO:0010032">
    <property type="term" value="P:meiotic chromosome condensation"/>
    <property type="evidence" value="ECO:0007669"/>
    <property type="project" value="TreeGrafter"/>
</dbReference>
<feature type="domain" description="Condensin complex subunit 1 N-terminal" evidence="12">
    <location>
        <begin position="146"/>
        <end position="256"/>
    </location>
</feature>
<keyword evidence="9" id="KW-0131">Cell cycle</keyword>
<feature type="compositionally biased region" description="Acidic residues" evidence="10">
    <location>
        <begin position="1432"/>
        <end position="1466"/>
    </location>
</feature>
<evidence type="ECO:0000259" key="11">
    <source>
        <dbReference type="Pfam" id="PF12717"/>
    </source>
</evidence>
<keyword evidence="7" id="KW-0226">DNA condensation</keyword>
<dbReference type="Proteomes" id="UP000002630">
    <property type="component" value="Linkage Group LG17"/>
</dbReference>
<feature type="compositionally biased region" description="Gly residues" evidence="10">
    <location>
        <begin position="111"/>
        <end position="128"/>
    </location>
</feature>
<reference evidence="13 14" key="1">
    <citation type="journal article" date="2010" name="Nature">
        <title>The Ectocarpus genome and the independent evolution of multicellularity in brown algae.</title>
        <authorList>
            <person name="Cock J.M."/>
            <person name="Sterck L."/>
            <person name="Rouze P."/>
            <person name="Scornet D."/>
            <person name="Allen A.E."/>
            <person name="Amoutzias G."/>
            <person name="Anthouard V."/>
            <person name="Artiguenave F."/>
            <person name="Aury J.M."/>
            <person name="Badger J.H."/>
            <person name="Beszteri B."/>
            <person name="Billiau K."/>
            <person name="Bonnet E."/>
            <person name="Bothwell J.H."/>
            <person name="Bowler C."/>
            <person name="Boyen C."/>
            <person name="Brownlee C."/>
            <person name="Carrano C.J."/>
            <person name="Charrier B."/>
            <person name="Cho G.Y."/>
            <person name="Coelho S.M."/>
            <person name="Collen J."/>
            <person name="Corre E."/>
            <person name="Da Silva C."/>
            <person name="Delage L."/>
            <person name="Delaroque N."/>
            <person name="Dittami S.M."/>
            <person name="Doulbeau S."/>
            <person name="Elias M."/>
            <person name="Farnham G."/>
            <person name="Gachon C.M."/>
            <person name="Gschloessl B."/>
            <person name="Heesch S."/>
            <person name="Jabbari K."/>
            <person name="Jubin C."/>
            <person name="Kawai H."/>
            <person name="Kimura K."/>
            <person name="Kloareg B."/>
            <person name="Kupper F.C."/>
            <person name="Lang D."/>
            <person name="Le Bail A."/>
            <person name="Leblanc C."/>
            <person name="Lerouge P."/>
            <person name="Lohr M."/>
            <person name="Lopez P.J."/>
            <person name="Martens C."/>
            <person name="Maumus F."/>
            <person name="Michel G."/>
            <person name="Miranda-Saavedra D."/>
            <person name="Morales J."/>
            <person name="Moreau H."/>
            <person name="Motomura T."/>
            <person name="Nagasato C."/>
            <person name="Napoli C.A."/>
            <person name="Nelson D.R."/>
            <person name="Nyvall-Collen P."/>
            <person name="Peters A.F."/>
            <person name="Pommier C."/>
            <person name="Potin P."/>
            <person name="Poulain J."/>
            <person name="Quesneville H."/>
            <person name="Read B."/>
            <person name="Rensing S.A."/>
            <person name="Ritter A."/>
            <person name="Rousvoal S."/>
            <person name="Samanta M."/>
            <person name="Samson G."/>
            <person name="Schroeder D.C."/>
            <person name="Segurens B."/>
            <person name="Strittmatter M."/>
            <person name="Tonon T."/>
            <person name="Tregear J.W."/>
            <person name="Valentin K."/>
            <person name="von Dassow P."/>
            <person name="Yamagishi T."/>
            <person name="Van de Peer Y."/>
            <person name="Wincker P."/>
        </authorList>
    </citation>
    <scope>NUCLEOTIDE SEQUENCE [LARGE SCALE GENOMIC DNA]</scope>
    <source>
        <strain evidence="14">Ec32 / CCAP1310/4</strain>
    </source>
</reference>